<comment type="similarity">
    <text evidence="6">Belongs to the ThrE exporter (TC 2.A.79) family.</text>
</comment>
<keyword evidence="5 7" id="KW-0472">Membrane</keyword>
<name>A0A511DLX8_9PSEU</name>
<feature type="domain" description="Threonine/Serine exporter ThrE" evidence="9">
    <location>
        <begin position="325"/>
        <end position="451"/>
    </location>
</feature>
<reference evidence="10 11" key="1">
    <citation type="submission" date="2019-07" db="EMBL/GenBank/DDBJ databases">
        <title>Whole genome shotgun sequence of Pseudonocardia sulfidoxydans NBRC 16205.</title>
        <authorList>
            <person name="Hosoyama A."/>
            <person name="Uohara A."/>
            <person name="Ohji S."/>
            <person name="Ichikawa N."/>
        </authorList>
    </citation>
    <scope>NUCLEOTIDE SEQUENCE [LARGE SCALE GENOMIC DNA]</scope>
    <source>
        <strain evidence="10 11">NBRC 16205</strain>
    </source>
</reference>
<evidence type="ECO:0000313" key="11">
    <source>
        <dbReference type="Proteomes" id="UP000321685"/>
    </source>
</evidence>
<dbReference type="InterPro" id="IPR024528">
    <property type="entry name" value="ThrE_2"/>
</dbReference>
<feature type="transmembrane region" description="Helical" evidence="7">
    <location>
        <begin position="171"/>
        <end position="199"/>
    </location>
</feature>
<dbReference type="PANTHER" id="PTHR34390:SF2">
    <property type="entry name" value="SUCCINATE TRANSPORTER SUBUNIT YJJP-RELATED"/>
    <property type="match status" value="1"/>
</dbReference>
<dbReference type="RefSeq" id="WP_147112685.1">
    <property type="nucleotide sequence ID" value="NZ_BJVJ01000064.1"/>
</dbReference>
<dbReference type="GO" id="GO:0015744">
    <property type="term" value="P:succinate transport"/>
    <property type="evidence" value="ECO:0007669"/>
    <property type="project" value="TreeGrafter"/>
</dbReference>
<evidence type="ECO:0008006" key="12">
    <source>
        <dbReference type="Google" id="ProtNLM"/>
    </source>
</evidence>
<dbReference type="EMBL" id="BJVJ01000064">
    <property type="protein sequence ID" value="GEL25819.1"/>
    <property type="molecule type" value="Genomic_DNA"/>
</dbReference>
<feature type="transmembrane region" description="Helical" evidence="7">
    <location>
        <begin position="394"/>
        <end position="417"/>
    </location>
</feature>
<evidence type="ECO:0000256" key="5">
    <source>
        <dbReference type="ARBA" id="ARBA00023136"/>
    </source>
</evidence>
<dbReference type="InterPro" id="IPR010619">
    <property type="entry name" value="ThrE-like_N"/>
</dbReference>
<dbReference type="OrthoDB" id="9763957at2"/>
<gene>
    <name evidence="10" type="ORF">PSU4_47730</name>
</gene>
<keyword evidence="4 7" id="KW-1133">Transmembrane helix</keyword>
<evidence type="ECO:0000259" key="9">
    <source>
        <dbReference type="Pfam" id="PF12821"/>
    </source>
</evidence>
<evidence type="ECO:0000256" key="2">
    <source>
        <dbReference type="ARBA" id="ARBA00022475"/>
    </source>
</evidence>
<evidence type="ECO:0000256" key="6">
    <source>
        <dbReference type="ARBA" id="ARBA00034125"/>
    </source>
</evidence>
<evidence type="ECO:0000256" key="7">
    <source>
        <dbReference type="SAM" id="Phobius"/>
    </source>
</evidence>
<feature type="transmembrane region" description="Helical" evidence="7">
    <location>
        <begin position="429"/>
        <end position="453"/>
    </location>
</feature>
<protein>
    <recommendedName>
        <fullName evidence="12">Amino acid export carrier protein</fullName>
    </recommendedName>
</protein>
<evidence type="ECO:0000313" key="10">
    <source>
        <dbReference type="EMBL" id="GEL25819.1"/>
    </source>
</evidence>
<feature type="transmembrane region" description="Helical" evidence="7">
    <location>
        <begin position="282"/>
        <end position="307"/>
    </location>
</feature>
<dbReference type="Pfam" id="PF06738">
    <property type="entry name" value="ThrE"/>
    <property type="match status" value="1"/>
</dbReference>
<feature type="domain" description="Threonine/serine exporter-like N-terminal" evidence="8">
    <location>
        <begin position="55"/>
        <end position="299"/>
    </location>
</feature>
<dbReference type="Proteomes" id="UP000321685">
    <property type="component" value="Unassembled WGS sequence"/>
</dbReference>
<keyword evidence="3 7" id="KW-0812">Transmembrane</keyword>
<feature type="transmembrane region" description="Helical" evidence="7">
    <location>
        <begin position="211"/>
        <end position="237"/>
    </location>
</feature>
<organism evidence="10 11">
    <name type="scientific">Pseudonocardia sulfidoxydans NBRC 16205</name>
    <dbReference type="NCBI Taxonomy" id="1223511"/>
    <lineage>
        <taxon>Bacteria</taxon>
        <taxon>Bacillati</taxon>
        <taxon>Actinomycetota</taxon>
        <taxon>Actinomycetes</taxon>
        <taxon>Pseudonocardiales</taxon>
        <taxon>Pseudonocardiaceae</taxon>
        <taxon>Pseudonocardia</taxon>
    </lineage>
</organism>
<dbReference type="InterPro" id="IPR050539">
    <property type="entry name" value="ThrE_Dicarb/AminoAcid_Exp"/>
</dbReference>
<feature type="transmembrane region" description="Helical" evidence="7">
    <location>
        <begin position="243"/>
        <end position="261"/>
    </location>
</feature>
<evidence type="ECO:0000256" key="4">
    <source>
        <dbReference type="ARBA" id="ARBA00022989"/>
    </source>
</evidence>
<evidence type="ECO:0000256" key="1">
    <source>
        <dbReference type="ARBA" id="ARBA00004651"/>
    </source>
</evidence>
<evidence type="ECO:0000259" key="8">
    <source>
        <dbReference type="Pfam" id="PF06738"/>
    </source>
</evidence>
<comment type="caution">
    <text evidence="10">The sequence shown here is derived from an EMBL/GenBank/DDBJ whole genome shotgun (WGS) entry which is preliminary data.</text>
</comment>
<dbReference type="Pfam" id="PF12821">
    <property type="entry name" value="ThrE_2"/>
    <property type="match status" value="1"/>
</dbReference>
<keyword evidence="2" id="KW-1003">Cell membrane</keyword>
<feature type="transmembrane region" description="Helical" evidence="7">
    <location>
        <begin position="368"/>
        <end position="387"/>
    </location>
</feature>
<accession>A0A511DLX8</accession>
<feature type="transmembrane region" description="Helical" evidence="7">
    <location>
        <begin position="319"/>
        <end position="337"/>
    </location>
</feature>
<dbReference type="AlphaFoldDB" id="A0A511DLX8"/>
<proteinExistence type="inferred from homology"/>
<dbReference type="GO" id="GO:0022857">
    <property type="term" value="F:transmembrane transporter activity"/>
    <property type="evidence" value="ECO:0007669"/>
    <property type="project" value="InterPro"/>
</dbReference>
<dbReference type="GO" id="GO:0005886">
    <property type="term" value="C:plasma membrane"/>
    <property type="evidence" value="ECO:0007669"/>
    <property type="project" value="UniProtKB-SubCell"/>
</dbReference>
<keyword evidence="11" id="KW-1185">Reference proteome</keyword>
<evidence type="ECO:0000256" key="3">
    <source>
        <dbReference type="ARBA" id="ARBA00022692"/>
    </source>
</evidence>
<sequence>MVGSHDGAADRLTRRLRGALRRDARRLLSAGPPTLPMLEVGPQVPDDARVQEVLDLCMRVGEVLLSSGESVDEVTETMLRLARVGGLSAVEVDITFTSVTMSCHRGKVAPPVTTMRLVRYRSLDLTRLAAVRGLVSETEAGNADIRKAASELSAVTAAPHPYPRWVATAGWALLAGTIAILLGGAPVTAALAFVVTALIDRTGRLLSRFGLPTFFLQVIGGLFATLSTVGLLAAGVFPDGARPSLVVAAGITVLLSGLSVVSTVQDAITGYYVTAAGRGVEIALLSAGLLTGVVIGLKLGFAVGVALEVSGDVSVSAGRLGLSVAMGAVAAAAYALAGYAPLRTLPLAGVAGAAGWGVYSLLSQFAQLGPIATTGIAAVVIGVFSGIVRRTTRVPTLVVTLAGITPLLPGLTAYRGFYQLAVQGVAEGLVTVTLALAIGLALAAGVALGEFVVRPRTRESVPAVTNDAPDAEPQ</sequence>
<comment type="subcellular location">
    <subcellularLocation>
        <location evidence="1">Cell membrane</location>
        <topology evidence="1">Multi-pass membrane protein</topology>
    </subcellularLocation>
</comment>
<dbReference type="PANTHER" id="PTHR34390">
    <property type="entry name" value="UPF0442 PROTEIN YJJB-RELATED"/>
    <property type="match status" value="1"/>
</dbReference>